<evidence type="ECO:0000313" key="3">
    <source>
        <dbReference type="WBParaSite" id="nRc.2.0.1.t19833-RA"/>
    </source>
</evidence>
<dbReference type="AlphaFoldDB" id="A0A915J1R0"/>
<keyword evidence="2" id="KW-1185">Reference proteome</keyword>
<accession>A0A915J1R0</accession>
<proteinExistence type="predicted"/>
<reference evidence="3" key="1">
    <citation type="submission" date="2022-11" db="UniProtKB">
        <authorList>
            <consortium name="WormBaseParasite"/>
        </authorList>
    </citation>
    <scope>IDENTIFICATION</scope>
</reference>
<protein>
    <submittedName>
        <fullName evidence="3">BTB domain-containing protein</fullName>
    </submittedName>
</protein>
<dbReference type="Pfam" id="PF00651">
    <property type="entry name" value="BTB"/>
    <property type="match status" value="1"/>
</dbReference>
<evidence type="ECO:0000313" key="2">
    <source>
        <dbReference type="Proteomes" id="UP000887565"/>
    </source>
</evidence>
<organism evidence="2 3">
    <name type="scientific">Romanomermis culicivorax</name>
    <name type="common">Nematode worm</name>
    <dbReference type="NCBI Taxonomy" id="13658"/>
    <lineage>
        <taxon>Eukaryota</taxon>
        <taxon>Metazoa</taxon>
        <taxon>Ecdysozoa</taxon>
        <taxon>Nematoda</taxon>
        <taxon>Enoplea</taxon>
        <taxon>Dorylaimia</taxon>
        <taxon>Mermithida</taxon>
        <taxon>Mermithoidea</taxon>
        <taxon>Mermithidae</taxon>
        <taxon>Romanomermis</taxon>
    </lineage>
</organism>
<dbReference type="WBParaSite" id="nRc.2.0.1.t19833-RA">
    <property type="protein sequence ID" value="nRc.2.0.1.t19833-RA"/>
    <property type="gene ID" value="nRc.2.0.1.g19833"/>
</dbReference>
<dbReference type="InterPro" id="IPR011333">
    <property type="entry name" value="SKP1/BTB/POZ_sf"/>
</dbReference>
<dbReference type="SUPFAM" id="SSF54695">
    <property type="entry name" value="POZ domain"/>
    <property type="match status" value="1"/>
</dbReference>
<dbReference type="Proteomes" id="UP000887565">
    <property type="component" value="Unplaced"/>
</dbReference>
<dbReference type="Gene3D" id="3.30.710.10">
    <property type="entry name" value="Potassium Channel Kv1.1, Chain A"/>
    <property type="match status" value="1"/>
</dbReference>
<dbReference type="PANTHER" id="PTHR24413">
    <property type="entry name" value="SPECKLE-TYPE POZ PROTEIN"/>
    <property type="match status" value="1"/>
</dbReference>
<feature type="domain" description="BTB" evidence="1">
    <location>
        <begin position="9"/>
        <end position="65"/>
    </location>
</feature>
<dbReference type="PROSITE" id="PS50097">
    <property type="entry name" value="BTB"/>
    <property type="match status" value="1"/>
</dbReference>
<name>A0A915J1R0_ROMCU</name>
<sequence>EFRQSGFLCDIEIVVQEQCFQCHKVVLASSIPYFRSMFSSEMIETRQKTVEIRDISSKAFDLLLQ</sequence>
<dbReference type="InterPro" id="IPR000210">
    <property type="entry name" value="BTB/POZ_dom"/>
</dbReference>
<evidence type="ECO:0000259" key="1">
    <source>
        <dbReference type="PROSITE" id="PS50097"/>
    </source>
</evidence>